<dbReference type="InterPro" id="IPR025550">
    <property type="entry name" value="YycC"/>
</dbReference>
<organism evidence="2 3">
    <name type="scientific">Alkalicoccobacillus murimartini</name>
    <dbReference type="NCBI Taxonomy" id="171685"/>
    <lineage>
        <taxon>Bacteria</taxon>
        <taxon>Bacillati</taxon>
        <taxon>Bacillota</taxon>
        <taxon>Bacilli</taxon>
        <taxon>Bacillales</taxon>
        <taxon>Bacillaceae</taxon>
        <taxon>Alkalicoccobacillus</taxon>
    </lineage>
</organism>
<dbReference type="Pfam" id="PF14174">
    <property type="entry name" value="YycC"/>
    <property type="match status" value="1"/>
</dbReference>
<evidence type="ECO:0000259" key="1">
    <source>
        <dbReference type="PROSITE" id="PS50943"/>
    </source>
</evidence>
<dbReference type="InterPro" id="IPR001387">
    <property type="entry name" value="Cro/C1-type_HTH"/>
</dbReference>
<comment type="caution">
    <text evidence="2">The sequence shown here is derived from an EMBL/GenBank/DDBJ whole genome shotgun (WGS) entry which is preliminary data.</text>
</comment>
<sequence>MRPLQLSPETAQKLAEHLNVPIEHLVHMPQHILLAELTNLAKKEDQSEKEA</sequence>
<dbReference type="RefSeq" id="WP_306980342.1">
    <property type="nucleotide sequence ID" value="NZ_JAUSUA010000001.1"/>
</dbReference>
<feature type="domain" description="HTH cro/C1-type" evidence="1">
    <location>
        <begin position="7"/>
        <end position="25"/>
    </location>
</feature>
<keyword evidence="3" id="KW-1185">Reference proteome</keyword>
<dbReference type="EMBL" id="JAUSUA010000001">
    <property type="protein sequence ID" value="MDQ0206157.1"/>
    <property type="molecule type" value="Genomic_DNA"/>
</dbReference>
<name>A0ABT9YG15_9BACI</name>
<gene>
    <name evidence="2" type="ORF">J2S05_000931</name>
</gene>
<dbReference type="PROSITE" id="PS50943">
    <property type="entry name" value="HTH_CROC1"/>
    <property type="match status" value="1"/>
</dbReference>
<proteinExistence type="predicted"/>
<protein>
    <recommendedName>
        <fullName evidence="1">HTH cro/C1-type domain-containing protein</fullName>
    </recommendedName>
</protein>
<dbReference type="Proteomes" id="UP001225034">
    <property type="component" value="Unassembled WGS sequence"/>
</dbReference>
<evidence type="ECO:0000313" key="3">
    <source>
        <dbReference type="Proteomes" id="UP001225034"/>
    </source>
</evidence>
<reference evidence="2 3" key="1">
    <citation type="submission" date="2023-07" db="EMBL/GenBank/DDBJ databases">
        <title>Genomic Encyclopedia of Type Strains, Phase IV (KMG-IV): sequencing the most valuable type-strain genomes for metagenomic binning, comparative biology and taxonomic classification.</title>
        <authorList>
            <person name="Goeker M."/>
        </authorList>
    </citation>
    <scope>NUCLEOTIDE SEQUENCE [LARGE SCALE GENOMIC DNA]</scope>
    <source>
        <strain evidence="2 3">DSM 19154</strain>
    </source>
</reference>
<accession>A0ABT9YG15</accession>
<evidence type="ECO:0000313" key="2">
    <source>
        <dbReference type="EMBL" id="MDQ0206157.1"/>
    </source>
</evidence>